<evidence type="ECO:0000256" key="2">
    <source>
        <dbReference type="ARBA" id="ARBA00007430"/>
    </source>
</evidence>
<feature type="transmembrane region" description="Helical" evidence="7">
    <location>
        <begin position="271"/>
        <end position="290"/>
    </location>
</feature>
<dbReference type="PANTHER" id="PTHR30250">
    <property type="entry name" value="PST FAMILY PREDICTED COLANIC ACID TRANSPORTER"/>
    <property type="match status" value="1"/>
</dbReference>
<name>A0A1M5B911_9RHOB</name>
<dbReference type="GO" id="GO:0005886">
    <property type="term" value="C:plasma membrane"/>
    <property type="evidence" value="ECO:0007669"/>
    <property type="project" value="UniProtKB-SubCell"/>
</dbReference>
<feature type="transmembrane region" description="Helical" evidence="7">
    <location>
        <begin position="36"/>
        <end position="61"/>
    </location>
</feature>
<gene>
    <name evidence="8" type="ORF">SAMN05444273_105363</name>
</gene>
<keyword evidence="3" id="KW-1003">Cell membrane</keyword>
<dbReference type="RefSeq" id="WP_073144319.1">
    <property type="nucleotide sequence ID" value="NZ_FQUV01000005.1"/>
</dbReference>
<organism evidence="8 9">
    <name type="scientific">Litoreibacter ascidiaceicola</name>
    <dbReference type="NCBI Taxonomy" id="1486859"/>
    <lineage>
        <taxon>Bacteria</taxon>
        <taxon>Pseudomonadati</taxon>
        <taxon>Pseudomonadota</taxon>
        <taxon>Alphaproteobacteria</taxon>
        <taxon>Rhodobacterales</taxon>
        <taxon>Roseobacteraceae</taxon>
        <taxon>Litoreibacter</taxon>
    </lineage>
</organism>
<comment type="subcellular location">
    <subcellularLocation>
        <location evidence="1">Cell membrane</location>
        <topology evidence="1">Multi-pass membrane protein</topology>
    </subcellularLocation>
</comment>
<accession>A0A1M5B911</accession>
<evidence type="ECO:0000313" key="9">
    <source>
        <dbReference type="Proteomes" id="UP000184144"/>
    </source>
</evidence>
<evidence type="ECO:0000256" key="6">
    <source>
        <dbReference type="ARBA" id="ARBA00023136"/>
    </source>
</evidence>
<feature type="transmembrane region" description="Helical" evidence="7">
    <location>
        <begin position="338"/>
        <end position="357"/>
    </location>
</feature>
<protein>
    <submittedName>
        <fullName evidence="8">Membrane protein involved in the export of O-antigen and teichoic acid</fullName>
    </submittedName>
</protein>
<evidence type="ECO:0000256" key="1">
    <source>
        <dbReference type="ARBA" id="ARBA00004651"/>
    </source>
</evidence>
<feature type="transmembrane region" description="Helical" evidence="7">
    <location>
        <begin position="139"/>
        <end position="159"/>
    </location>
</feature>
<dbReference type="Proteomes" id="UP000184144">
    <property type="component" value="Unassembled WGS sequence"/>
</dbReference>
<feature type="transmembrane region" description="Helical" evidence="7">
    <location>
        <begin position="363"/>
        <end position="382"/>
    </location>
</feature>
<feature type="transmembrane region" description="Helical" evidence="7">
    <location>
        <begin position="296"/>
        <end position="317"/>
    </location>
</feature>
<feature type="transmembrane region" description="Helical" evidence="7">
    <location>
        <begin position="394"/>
        <end position="422"/>
    </location>
</feature>
<reference evidence="9" key="1">
    <citation type="submission" date="2016-11" db="EMBL/GenBank/DDBJ databases">
        <authorList>
            <person name="Varghese N."/>
            <person name="Submissions S."/>
        </authorList>
    </citation>
    <scope>NUCLEOTIDE SEQUENCE [LARGE SCALE GENOMIC DNA]</scope>
    <source>
        <strain evidence="9">DSM 100566</strain>
    </source>
</reference>
<feature type="transmembrane region" description="Helical" evidence="7">
    <location>
        <begin position="204"/>
        <end position="221"/>
    </location>
</feature>
<evidence type="ECO:0000256" key="4">
    <source>
        <dbReference type="ARBA" id="ARBA00022692"/>
    </source>
</evidence>
<keyword evidence="5 7" id="KW-1133">Transmembrane helix</keyword>
<dbReference type="STRING" id="1486859.SAMN05444273_105363"/>
<dbReference type="Pfam" id="PF13440">
    <property type="entry name" value="Polysacc_synt_3"/>
    <property type="match status" value="1"/>
</dbReference>
<feature type="transmembrane region" description="Helical" evidence="7">
    <location>
        <begin position="227"/>
        <end position="251"/>
    </location>
</feature>
<sequence>MIRIITLLSGHGLASLSTLARNLLIARLLGPQDYGLAVALVLLAAAAEMGTTLGLPQLIVSHKKGASRKFQGVLHSIQIARGLLGAVMVLFCAAPLANLLGAPEVASLLRWAAIVPLVLGFTHLDPYRAQRHRKHLPHSLVLAIPATLSVAAIWPVSAWQTGPQIMLSLLLVQACASVAVSHLISRRPYRVCLQSSQVRQVLRYGLPLMGNGILLFAVLHGEKLVAGAGLGLAEMGLLAMGFALTLTPALILARSFQAYYLPKLRQDRSPVLGLSTLLGGSYLIAVASLAPLLVPFLGAGFAGLISVIPLLACLAALRLPKSALATAALASGRTHLPAIANLPRLLALPIIWLSFGWGGGIETLIRVAILSEITGVGIGILLAHTTPFPTRDILVASVIAGLILSDQLSLATLTCVIGWTLYAVGPSPLRIRSTA</sequence>
<evidence type="ECO:0000256" key="5">
    <source>
        <dbReference type="ARBA" id="ARBA00022989"/>
    </source>
</evidence>
<dbReference type="OrthoDB" id="7605542at2"/>
<keyword evidence="9" id="KW-1185">Reference proteome</keyword>
<keyword evidence="4 7" id="KW-0812">Transmembrane</keyword>
<evidence type="ECO:0000313" key="8">
    <source>
        <dbReference type="EMBL" id="SHF38662.1"/>
    </source>
</evidence>
<keyword evidence="6 7" id="KW-0472">Membrane</keyword>
<dbReference type="PANTHER" id="PTHR30250:SF10">
    <property type="entry name" value="LIPOPOLYSACCHARIDE BIOSYNTHESIS PROTEIN WZXC"/>
    <property type="match status" value="1"/>
</dbReference>
<comment type="similarity">
    <text evidence="2">Belongs to the polysaccharide synthase family.</text>
</comment>
<dbReference type="EMBL" id="FQUV01000005">
    <property type="protein sequence ID" value="SHF38662.1"/>
    <property type="molecule type" value="Genomic_DNA"/>
</dbReference>
<evidence type="ECO:0000256" key="7">
    <source>
        <dbReference type="SAM" id="Phobius"/>
    </source>
</evidence>
<dbReference type="AlphaFoldDB" id="A0A1M5B911"/>
<proteinExistence type="inferred from homology"/>
<feature type="transmembrane region" description="Helical" evidence="7">
    <location>
        <begin position="165"/>
        <end position="184"/>
    </location>
</feature>
<feature type="transmembrane region" description="Helical" evidence="7">
    <location>
        <begin position="82"/>
        <end position="102"/>
    </location>
</feature>
<feature type="transmembrane region" description="Helical" evidence="7">
    <location>
        <begin position="108"/>
        <end position="127"/>
    </location>
</feature>
<dbReference type="InterPro" id="IPR050833">
    <property type="entry name" value="Poly_Biosynth_Transport"/>
</dbReference>
<evidence type="ECO:0000256" key="3">
    <source>
        <dbReference type="ARBA" id="ARBA00022475"/>
    </source>
</evidence>